<comment type="caution">
    <text evidence="2">The sequence shown here is derived from an EMBL/GenBank/DDBJ whole genome shotgun (WGS) entry which is preliminary data.</text>
</comment>
<dbReference type="InterPro" id="IPR013783">
    <property type="entry name" value="Ig-like_fold"/>
</dbReference>
<dbReference type="InterPro" id="IPR039283">
    <property type="entry name" value="MOSPD1/3"/>
</dbReference>
<evidence type="ECO:0000313" key="3">
    <source>
        <dbReference type="Proteomes" id="UP001177023"/>
    </source>
</evidence>
<feature type="compositionally biased region" description="Basic and acidic residues" evidence="1">
    <location>
        <begin position="128"/>
        <end position="144"/>
    </location>
</feature>
<proteinExistence type="predicted"/>
<feature type="region of interest" description="Disordered" evidence="1">
    <location>
        <begin position="119"/>
        <end position="152"/>
    </location>
</feature>
<dbReference type="EMBL" id="CATQJA010002636">
    <property type="protein sequence ID" value="CAJ0575204.1"/>
    <property type="molecule type" value="Genomic_DNA"/>
</dbReference>
<dbReference type="PANTHER" id="PTHR34441:SF1">
    <property type="entry name" value="MOTILE SPERM DOMAIN-CONTAINING 1"/>
    <property type="match status" value="1"/>
</dbReference>
<feature type="non-terminal residue" evidence="2">
    <location>
        <position position="1"/>
    </location>
</feature>
<evidence type="ECO:0000256" key="1">
    <source>
        <dbReference type="SAM" id="MobiDB-lite"/>
    </source>
</evidence>
<dbReference type="Gene3D" id="2.60.40.10">
    <property type="entry name" value="Immunoglobulins"/>
    <property type="match status" value="1"/>
</dbReference>
<name>A0AA36G461_9BILA</name>
<organism evidence="2 3">
    <name type="scientific">Mesorhabditis spiculigera</name>
    <dbReference type="NCBI Taxonomy" id="96644"/>
    <lineage>
        <taxon>Eukaryota</taxon>
        <taxon>Metazoa</taxon>
        <taxon>Ecdysozoa</taxon>
        <taxon>Nematoda</taxon>
        <taxon>Chromadorea</taxon>
        <taxon>Rhabditida</taxon>
        <taxon>Rhabditina</taxon>
        <taxon>Rhabditomorpha</taxon>
        <taxon>Rhabditoidea</taxon>
        <taxon>Rhabditidae</taxon>
        <taxon>Mesorhabditinae</taxon>
        <taxon>Mesorhabditis</taxon>
    </lineage>
</organism>
<keyword evidence="3" id="KW-1185">Reference proteome</keyword>
<evidence type="ECO:0008006" key="4">
    <source>
        <dbReference type="Google" id="ProtNLM"/>
    </source>
</evidence>
<dbReference type="GO" id="GO:0005737">
    <property type="term" value="C:cytoplasm"/>
    <property type="evidence" value="ECO:0007669"/>
    <property type="project" value="TreeGrafter"/>
</dbReference>
<gene>
    <name evidence="2" type="ORF">MSPICULIGERA_LOCUS13519</name>
</gene>
<dbReference type="SUPFAM" id="SSF49354">
    <property type="entry name" value="PapD-like"/>
    <property type="match status" value="1"/>
</dbReference>
<dbReference type="InterPro" id="IPR008962">
    <property type="entry name" value="PapD-like_sf"/>
</dbReference>
<dbReference type="AlphaFoldDB" id="A0AA36G461"/>
<protein>
    <recommendedName>
        <fullName evidence="4">MSP domain-containing protein</fullName>
    </recommendedName>
</protein>
<accession>A0AA36G461</accession>
<dbReference type="PANTHER" id="PTHR34441">
    <property type="entry name" value="MOTILE SPERM DOMAIN-CONTAINING PROTEIN 1"/>
    <property type="match status" value="1"/>
</dbReference>
<dbReference type="Proteomes" id="UP001177023">
    <property type="component" value="Unassembled WGS sequence"/>
</dbReference>
<reference evidence="2" key="1">
    <citation type="submission" date="2023-06" db="EMBL/GenBank/DDBJ databases">
        <authorList>
            <person name="Delattre M."/>
        </authorList>
    </citation>
    <scope>NUCLEOTIDE SEQUENCE</scope>
    <source>
        <strain evidence="2">AF72</strain>
    </source>
</reference>
<sequence>MDEAGRLPVFIFPSEAEFVIGPSSSGDPNRNRKIFGLYNPFDYPITYKVLATAPDNYEVEENAGTIRSKAKKDIIVRCRRRLEAGTVEKLRFETRKLGEKELLGQRDIALRTVWVASGASSESPSDPRTSDRTSREQRPREPVVRVEPQAQEPGAELEKALVANSRARRFVEDEACEWRAFVCYTYAWMAMKGLPHNPPMDLEKECKPCTSDLCTKPPSFTPTTKYRSLIACDPANFFCTDFPTEGVAVQPICIKPLAFEDKVAGAVEKKHVLLAFNICTREMLAKGTCPVDLLCALLPFAKVGFQESRAVQT</sequence>
<evidence type="ECO:0000313" key="2">
    <source>
        <dbReference type="EMBL" id="CAJ0575204.1"/>
    </source>
</evidence>